<dbReference type="AlphaFoldDB" id="A0A602Z3F8"/>
<gene>
    <name evidence="1" type="ORF">BWQ27_08480</name>
</gene>
<evidence type="ECO:0000313" key="2">
    <source>
        <dbReference type="Proteomes" id="UP000839894"/>
    </source>
</evidence>
<sequence>MILMLENKLLRTNYKETILGKYYRVDTIGIYKRMIMNYFKIKGRVKLNNANLPLKIACEGMAICEWTLSVPYLVLSMPLAIQVAFY</sequence>
<organism evidence="1 2">
    <name type="scientific">Salmonella enterica subsp. enterica serovar Pensacola</name>
    <dbReference type="NCBI Taxonomy" id="34042"/>
    <lineage>
        <taxon>Bacteria</taxon>
        <taxon>Pseudomonadati</taxon>
        <taxon>Pseudomonadota</taxon>
        <taxon>Gammaproteobacteria</taxon>
        <taxon>Enterobacterales</taxon>
        <taxon>Enterobacteriaceae</taxon>
        <taxon>Salmonella</taxon>
    </lineage>
</organism>
<protein>
    <submittedName>
        <fullName evidence="1">Uncharacterized protein</fullName>
    </submittedName>
</protein>
<evidence type="ECO:0000313" key="1">
    <source>
        <dbReference type="EMBL" id="ECT8496234.1"/>
    </source>
</evidence>
<accession>A0A602Z3F8</accession>
<reference evidence="1 2" key="1">
    <citation type="submission" date="2018-07" db="EMBL/GenBank/DDBJ databases">
        <authorList>
            <consortium name="PulseNet: The National Subtyping Network for Foodborne Disease Surveillance"/>
            <person name="Tarr C.L."/>
            <person name="Trees E."/>
            <person name="Katz L.S."/>
            <person name="Carleton-Romer H.A."/>
            <person name="Stroika S."/>
            <person name="Kucerova Z."/>
            <person name="Roache K.F."/>
            <person name="Sabol A.L."/>
            <person name="Besser J."/>
            <person name="Gerner-Smidt P."/>
        </authorList>
    </citation>
    <scope>NUCLEOTIDE SEQUENCE [LARGE SCALE GENOMIC DNA]</scope>
    <source>
        <strain evidence="1 2">PNUSAS006183</strain>
    </source>
</reference>
<dbReference type="Proteomes" id="UP000839894">
    <property type="component" value="Unassembled WGS sequence"/>
</dbReference>
<proteinExistence type="predicted"/>
<dbReference type="EMBL" id="AAKOBS010000007">
    <property type="protein sequence ID" value="ECT8496234.1"/>
    <property type="molecule type" value="Genomic_DNA"/>
</dbReference>
<name>A0A602Z3F8_SALET</name>
<comment type="caution">
    <text evidence="1">The sequence shown here is derived from an EMBL/GenBank/DDBJ whole genome shotgun (WGS) entry which is preliminary data.</text>
</comment>